<keyword evidence="4" id="KW-0614">Plasmid</keyword>
<dbReference type="CDD" id="cd03216">
    <property type="entry name" value="ABC_Carb_Monos_I"/>
    <property type="match status" value="1"/>
</dbReference>
<dbReference type="InterPro" id="IPR017871">
    <property type="entry name" value="ABC_transporter-like_CS"/>
</dbReference>
<dbReference type="PROSITE" id="PS50893">
    <property type="entry name" value="ABC_TRANSPORTER_2"/>
    <property type="match status" value="1"/>
</dbReference>
<keyword evidence="5" id="KW-1185">Reference proteome</keyword>
<dbReference type="GO" id="GO:0005524">
    <property type="term" value="F:ATP binding"/>
    <property type="evidence" value="ECO:0007669"/>
    <property type="project" value="UniProtKB-KW"/>
</dbReference>
<dbReference type="PANTHER" id="PTHR43790">
    <property type="entry name" value="CARBOHYDRATE TRANSPORT ATP-BINDING PROTEIN MG119-RELATED"/>
    <property type="match status" value="1"/>
</dbReference>
<organism evidence="4 5">
    <name type="scientific">Shinella sumterensis</name>
    <dbReference type="NCBI Taxonomy" id="1967501"/>
    <lineage>
        <taxon>Bacteria</taxon>
        <taxon>Pseudomonadati</taxon>
        <taxon>Pseudomonadota</taxon>
        <taxon>Alphaproteobacteria</taxon>
        <taxon>Hyphomicrobiales</taxon>
        <taxon>Rhizobiaceae</taxon>
        <taxon>Shinella</taxon>
    </lineage>
</organism>
<dbReference type="EMBL" id="CP132303">
    <property type="protein sequence ID" value="WLR99419.1"/>
    <property type="molecule type" value="Genomic_DNA"/>
</dbReference>
<dbReference type="AlphaFoldDB" id="A0AA50H5V9"/>
<sequence>MSVRQEMQPAGAGSAAIAAPLVSIRGLTKQYGGHVANSNIDLDIFPNEVMALVGDNGAGKSTFIKMISGVVTPTSGTIRIAGEPVFMTAPSIAREKGIETLHQNLALVDVFTPQENIFMGREIQRRVLGAIPSLDHAEMRRQTISLFEELGLKAPDMTKMVRALSGGQRQAIGIARLLLDRNVKLIIMDEPMAALGVEESRLVLELIERLRDKGYAVFIISHNLEHVFQIADRIAVLKTGRMVGTVRRADVEHDEVVSMIVGGRMPQRLTSH</sequence>
<dbReference type="SUPFAM" id="SSF52540">
    <property type="entry name" value="P-loop containing nucleoside triphosphate hydrolases"/>
    <property type="match status" value="1"/>
</dbReference>
<dbReference type="InterPro" id="IPR003439">
    <property type="entry name" value="ABC_transporter-like_ATP-bd"/>
</dbReference>
<proteinExistence type="inferred from homology"/>
<geneLocation type="plasmid" evidence="4 5">
    <name>unnamed1</name>
</geneLocation>
<dbReference type="PANTHER" id="PTHR43790:SF8">
    <property type="entry name" value="SUGAR ABC TRANSPORTER ATP-BINDING PROTEIN"/>
    <property type="match status" value="1"/>
</dbReference>
<evidence type="ECO:0000313" key="5">
    <source>
        <dbReference type="Proteomes" id="UP001234585"/>
    </source>
</evidence>
<comment type="similarity">
    <text evidence="1">Belongs to the ABC transporter superfamily.</text>
</comment>
<dbReference type="SMART" id="SM00382">
    <property type="entry name" value="AAA"/>
    <property type="match status" value="1"/>
</dbReference>
<dbReference type="Gene3D" id="3.40.50.300">
    <property type="entry name" value="P-loop containing nucleotide triphosphate hydrolases"/>
    <property type="match status" value="1"/>
</dbReference>
<dbReference type="InterPro" id="IPR050107">
    <property type="entry name" value="ABC_carbohydrate_import_ATPase"/>
</dbReference>
<accession>A0AA50H5V9</accession>
<dbReference type="Pfam" id="PF00005">
    <property type="entry name" value="ABC_tran"/>
    <property type="match status" value="1"/>
</dbReference>
<evidence type="ECO:0000256" key="2">
    <source>
        <dbReference type="ARBA" id="ARBA00022741"/>
    </source>
</evidence>
<evidence type="ECO:0000313" key="4">
    <source>
        <dbReference type="EMBL" id="WLR99419.1"/>
    </source>
</evidence>
<dbReference type="InterPro" id="IPR003593">
    <property type="entry name" value="AAA+_ATPase"/>
</dbReference>
<keyword evidence="3 4" id="KW-0067">ATP-binding</keyword>
<dbReference type="RefSeq" id="WP_160872483.1">
    <property type="nucleotide sequence ID" value="NZ_CP132303.1"/>
</dbReference>
<evidence type="ECO:0000256" key="3">
    <source>
        <dbReference type="ARBA" id="ARBA00022840"/>
    </source>
</evidence>
<evidence type="ECO:0000256" key="1">
    <source>
        <dbReference type="ARBA" id="ARBA00005417"/>
    </source>
</evidence>
<dbReference type="GO" id="GO:0016887">
    <property type="term" value="F:ATP hydrolysis activity"/>
    <property type="evidence" value="ECO:0007669"/>
    <property type="project" value="InterPro"/>
</dbReference>
<reference evidence="4 5" key="1">
    <citation type="submission" date="2023-08" db="EMBL/GenBank/DDBJ databases">
        <title>Pathogen: clinical or host-associated sample.</title>
        <authorList>
            <person name="Hergert J."/>
            <person name="Casey R."/>
            <person name="Wagner J."/>
            <person name="Young E.L."/>
            <person name="Oakeson K.F."/>
        </authorList>
    </citation>
    <scope>NUCLEOTIDE SEQUENCE [LARGE SCALE GENOMIC DNA]</scope>
    <source>
        <strain evidence="4 5">1760953</strain>
        <plasmid evidence="4 5">unnamed1</plasmid>
    </source>
</reference>
<name>A0AA50H5V9_9HYPH</name>
<dbReference type="PROSITE" id="PS00211">
    <property type="entry name" value="ABC_TRANSPORTER_1"/>
    <property type="match status" value="1"/>
</dbReference>
<protein>
    <submittedName>
        <fullName evidence="4">ATP-binding cassette domain-containing protein</fullName>
    </submittedName>
</protein>
<gene>
    <name evidence="4" type="ORF">Q9313_21790</name>
</gene>
<dbReference type="InterPro" id="IPR027417">
    <property type="entry name" value="P-loop_NTPase"/>
</dbReference>
<dbReference type="Proteomes" id="UP001234585">
    <property type="component" value="Plasmid unnamed1"/>
</dbReference>
<keyword evidence="2" id="KW-0547">Nucleotide-binding</keyword>